<dbReference type="InterPro" id="IPR001736">
    <property type="entry name" value="PLipase_D/transphosphatidylase"/>
</dbReference>
<evidence type="ECO:0000256" key="6">
    <source>
        <dbReference type="SAM" id="Phobius"/>
    </source>
</evidence>
<dbReference type="InterPro" id="IPR025202">
    <property type="entry name" value="PLD-like_dom"/>
</dbReference>
<dbReference type="EMBL" id="CP040760">
    <property type="protein sequence ID" value="QDA35830.1"/>
    <property type="molecule type" value="Genomic_DNA"/>
</dbReference>
<evidence type="ECO:0000256" key="1">
    <source>
        <dbReference type="ARBA" id="ARBA00003145"/>
    </source>
</evidence>
<dbReference type="SUPFAM" id="SSF56024">
    <property type="entry name" value="Phospholipase D/nuclease"/>
    <property type="match status" value="2"/>
</dbReference>
<organism evidence="8 9">
    <name type="scientific">Paracoccus liaowanqingii</name>
    <dbReference type="NCBI Taxonomy" id="2560053"/>
    <lineage>
        <taxon>Bacteria</taxon>
        <taxon>Pseudomonadati</taxon>
        <taxon>Pseudomonadota</taxon>
        <taxon>Alphaproteobacteria</taxon>
        <taxon>Rhodobacterales</taxon>
        <taxon>Paracoccaceae</taxon>
        <taxon>Paracoccus</taxon>
    </lineage>
</organism>
<dbReference type="PANTHER" id="PTHR21248:SF12">
    <property type="entry name" value="CARDIOLIPIN SYNTHASE C"/>
    <property type="match status" value="1"/>
</dbReference>
<accession>A0A4Y5SQQ9</accession>
<keyword evidence="8" id="KW-0614">Plasmid</keyword>
<dbReference type="PANTHER" id="PTHR21248">
    <property type="entry name" value="CARDIOLIPIN SYNTHASE"/>
    <property type="match status" value="1"/>
</dbReference>
<evidence type="ECO:0000259" key="7">
    <source>
        <dbReference type="PROSITE" id="PS50035"/>
    </source>
</evidence>
<feature type="domain" description="PLD phosphodiesterase" evidence="7">
    <location>
        <begin position="408"/>
        <end position="435"/>
    </location>
</feature>
<keyword evidence="6" id="KW-0812">Transmembrane</keyword>
<comment type="subcellular location">
    <subcellularLocation>
        <location evidence="2">Secreted</location>
    </subcellularLocation>
</comment>
<dbReference type="KEGG" id="plia:E4191_16860"/>
<proteinExistence type="predicted"/>
<dbReference type="SMART" id="SM00155">
    <property type="entry name" value="PLDc"/>
    <property type="match status" value="2"/>
</dbReference>
<keyword evidence="6" id="KW-0472">Membrane</keyword>
<name>A0A4Y5SQQ9_9RHOB</name>
<dbReference type="GO" id="GO:0030572">
    <property type="term" value="F:phosphatidyltransferase activity"/>
    <property type="evidence" value="ECO:0007669"/>
    <property type="project" value="UniProtKB-ARBA"/>
</dbReference>
<feature type="domain" description="PLD phosphodiesterase" evidence="7">
    <location>
        <begin position="168"/>
        <end position="195"/>
    </location>
</feature>
<geneLocation type="plasmid" evidence="8 9">
    <name>unnamed6</name>
</geneLocation>
<gene>
    <name evidence="8" type="ORF">E4191_16860</name>
</gene>
<dbReference type="Gene3D" id="3.30.870.10">
    <property type="entry name" value="Endonuclease Chain A"/>
    <property type="match status" value="2"/>
</dbReference>
<feature type="transmembrane region" description="Helical" evidence="6">
    <location>
        <begin position="7"/>
        <end position="25"/>
    </location>
</feature>
<protein>
    <recommendedName>
        <fullName evidence="3">Phospholipase D</fullName>
    </recommendedName>
    <alternativeName>
        <fullName evidence="5">Choline phosphatase</fullName>
    </alternativeName>
</protein>
<dbReference type="GO" id="GO:0005576">
    <property type="term" value="C:extracellular region"/>
    <property type="evidence" value="ECO:0007669"/>
    <property type="project" value="UniProtKB-SubCell"/>
</dbReference>
<evidence type="ECO:0000256" key="3">
    <source>
        <dbReference type="ARBA" id="ARBA00018392"/>
    </source>
</evidence>
<evidence type="ECO:0000256" key="2">
    <source>
        <dbReference type="ARBA" id="ARBA00004613"/>
    </source>
</evidence>
<sequence>MIVLRKIFYVLDLVAIILFVAHIAYRPPSLQGRTSSQAVEASDITALGQLAVVPPGTDNQMSGVLSLIEGPDAFASRIALIRSAQVALDVQYYIWERDATGLILLDELRRAAQRGVRVRLLLDDNGVPDLESDLAALDALPLVEVRLFNPFIFRSVKQLGYAFDFFRLNRRMHNKSLTADGAVSVLGGRNVGDIYFGFGDGIHYLDTDVLVTGRAAAAVGEDFDRYWSSLSAHPADRILPAASVKALEQLNVDAEAAASSIEGKLYAEHLRSSDIAKGIAAGRLDLVWAKVTLVSDDPAKGMGKARAGSLLFPQLVALLDHPVNSIDLVSAYFVPGKQFTETLADLASNGTRIRILTNSQNATDVTVVHSAYVKYRPELLRAGVELFELKSSVTAYAEPDTVLPLASSGASLHSKTLVVDEETVFIGSFNFDPRSLFLNTEMGVLIEDDTVANELTVIFARTSATASYRPQLIADGSLVWDALTAAGQWVRYHKEPGTTSTSRALVLAMGLLPIEWLL</sequence>
<dbReference type="Proteomes" id="UP000296374">
    <property type="component" value="Plasmid unnamed6"/>
</dbReference>
<dbReference type="PROSITE" id="PS50035">
    <property type="entry name" value="PLD"/>
    <property type="match status" value="2"/>
</dbReference>
<evidence type="ECO:0000313" key="8">
    <source>
        <dbReference type="EMBL" id="QDA35830.1"/>
    </source>
</evidence>
<reference evidence="9" key="1">
    <citation type="submission" date="2019-05" db="EMBL/GenBank/DDBJ databases">
        <title>Tamlana fucoidanivorans sp. nov., isolated from the surface of algae collected from Fujian province in China.</title>
        <authorList>
            <person name="Li J."/>
        </authorList>
    </citation>
    <scope>NUCLEOTIDE SEQUENCE [LARGE SCALE GENOMIC DNA]</scope>
    <source>
        <strain evidence="9">2251</strain>
        <plasmid evidence="9">unnamed6</plasmid>
    </source>
</reference>
<dbReference type="AlphaFoldDB" id="A0A4Y5SQQ9"/>
<dbReference type="GO" id="GO:0032049">
    <property type="term" value="P:cardiolipin biosynthetic process"/>
    <property type="evidence" value="ECO:0007669"/>
    <property type="project" value="UniProtKB-ARBA"/>
</dbReference>
<dbReference type="Pfam" id="PF13091">
    <property type="entry name" value="PLDc_2"/>
    <property type="match status" value="2"/>
</dbReference>
<keyword evidence="4" id="KW-0964">Secreted</keyword>
<comment type="function">
    <text evidence="1">Could be a virulence factor.</text>
</comment>
<evidence type="ECO:0000313" key="9">
    <source>
        <dbReference type="Proteomes" id="UP000296374"/>
    </source>
</evidence>
<keyword evidence="6" id="KW-1133">Transmembrane helix</keyword>
<dbReference type="CDD" id="cd09113">
    <property type="entry name" value="PLDc_ymdC_like_2"/>
    <property type="match status" value="1"/>
</dbReference>
<dbReference type="CDD" id="cd09111">
    <property type="entry name" value="PLDc_ymdC_like_1"/>
    <property type="match status" value="1"/>
</dbReference>
<evidence type="ECO:0000256" key="4">
    <source>
        <dbReference type="ARBA" id="ARBA00022525"/>
    </source>
</evidence>
<evidence type="ECO:0000256" key="5">
    <source>
        <dbReference type="ARBA" id="ARBA00029594"/>
    </source>
</evidence>